<dbReference type="Gene3D" id="3.90.1720.10">
    <property type="entry name" value="endopeptidase domain like (from Nostoc punctiforme)"/>
    <property type="match status" value="1"/>
</dbReference>
<feature type="transmembrane region" description="Helical" evidence="7">
    <location>
        <begin position="30"/>
        <end position="50"/>
    </location>
</feature>
<feature type="compositionally biased region" description="Polar residues" evidence="6">
    <location>
        <begin position="1"/>
        <end position="18"/>
    </location>
</feature>
<feature type="region of interest" description="Disordered" evidence="6">
    <location>
        <begin position="1"/>
        <end position="20"/>
    </location>
</feature>
<protein>
    <recommendedName>
        <fullName evidence="8">NlpC/P60 domain-containing protein</fullName>
    </recommendedName>
</protein>
<evidence type="ECO:0000256" key="7">
    <source>
        <dbReference type="SAM" id="Phobius"/>
    </source>
</evidence>
<evidence type="ECO:0000256" key="1">
    <source>
        <dbReference type="ARBA" id="ARBA00007074"/>
    </source>
</evidence>
<gene>
    <name evidence="9" type="ORF">GCM10009846_18610</name>
</gene>
<evidence type="ECO:0000313" key="9">
    <source>
        <dbReference type="EMBL" id="GAA2174075.1"/>
    </source>
</evidence>
<evidence type="ECO:0000256" key="5">
    <source>
        <dbReference type="SAM" id="Coils"/>
    </source>
</evidence>
<dbReference type="Proteomes" id="UP001501599">
    <property type="component" value="Unassembled WGS sequence"/>
</dbReference>
<feature type="coiled-coil region" evidence="5">
    <location>
        <begin position="97"/>
        <end position="124"/>
    </location>
</feature>
<proteinExistence type="inferred from homology"/>
<keyword evidence="7" id="KW-0472">Membrane</keyword>
<dbReference type="InterPro" id="IPR006311">
    <property type="entry name" value="TAT_signal"/>
</dbReference>
<accession>A0ABN3ASG3</accession>
<dbReference type="RefSeq" id="WP_344342913.1">
    <property type="nucleotide sequence ID" value="NZ_BAAAQT010000006.1"/>
</dbReference>
<organism evidence="9 10">
    <name type="scientific">Agrococcus versicolor</name>
    <dbReference type="NCBI Taxonomy" id="501482"/>
    <lineage>
        <taxon>Bacteria</taxon>
        <taxon>Bacillati</taxon>
        <taxon>Actinomycetota</taxon>
        <taxon>Actinomycetes</taxon>
        <taxon>Micrococcales</taxon>
        <taxon>Microbacteriaceae</taxon>
        <taxon>Agrococcus</taxon>
    </lineage>
</organism>
<evidence type="ECO:0000256" key="2">
    <source>
        <dbReference type="ARBA" id="ARBA00022670"/>
    </source>
</evidence>
<dbReference type="PROSITE" id="PS51935">
    <property type="entry name" value="NLPC_P60"/>
    <property type="match status" value="1"/>
</dbReference>
<dbReference type="PANTHER" id="PTHR47053:SF1">
    <property type="entry name" value="MUREIN DD-ENDOPEPTIDASE MEPH-RELATED"/>
    <property type="match status" value="1"/>
</dbReference>
<reference evidence="9 10" key="1">
    <citation type="journal article" date="2019" name="Int. J. Syst. Evol. Microbiol.">
        <title>The Global Catalogue of Microorganisms (GCM) 10K type strain sequencing project: providing services to taxonomists for standard genome sequencing and annotation.</title>
        <authorList>
            <consortium name="The Broad Institute Genomics Platform"/>
            <consortium name="The Broad Institute Genome Sequencing Center for Infectious Disease"/>
            <person name="Wu L."/>
            <person name="Ma J."/>
        </authorList>
    </citation>
    <scope>NUCLEOTIDE SEQUENCE [LARGE SCALE GENOMIC DNA]</scope>
    <source>
        <strain evidence="9 10">JCM 16026</strain>
    </source>
</reference>
<dbReference type="InterPro" id="IPR051202">
    <property type="entry name" value="Peptidase_C40"/>
</dbReference>
<dbReference type="SUPFAM" id="SSF54001">
    <property type="entry name" value="Cysteine proteinases"/>
    <property type="match status" value="1"/>
</dbReference>
<sequence length="266" mass="26634">MQQHTTSTEIVAQPTQRTAPGARRTMAKRIGVAAVAAALFGTVALPAAALQTASAQPATLDGSIAEILAQSQQTVDVQQSALIEDIAANGLAATTPEQLAQAQAEAAAAEQARVEQEAAAAEAATAAATAATTTTSAAAPAAAQGPVVASAGGGSIVGIAQSQLGVPYVWGGASPSTGFDCSGFTQWVYGQMGVYLPHSDRGQLGYGTSVPASQVAPGDLIIWNGHTAIYVGDDTIIHAATAGKPVKYSSYSGMVAAMGAPQIRRF</sequence>
<dbReference type="InterPro" id="IPR000064">
    <property type="entry name" value="NLP_P60_dom"/>
</dbReference>
<evidence type="ECO:0000256" key="3">
    <source>
        <dbReference type="ARBA" id="ARBA00022801"/>
    </source>
</evidence>
<dbReference type="Pfam" id="PF00877">
    <property type="entry name" value="NLPC_P60"/>
    <property type="match status" value="1"/>
</dbReference>
<keyword evidence="4" id="KW-0788">Thiol protease</keyword>
<comment type="caution">
    <text evidence="9">The sequence shown here is derived from an EMBL/GenBank/DDBJ whole genome shotgun (WGS) entry which is preliminary data.</text>
</comment>
<name>A0ABN3ASG3_9MICO</name>
<keyword evidence="7" id="KW-1133">Transmembrane helix</keyword>
<evidence type="ECO:0000259" key="8">
    <source>
        <dbReference type="PROSITE" id="PS51935"/>
    </source>
</evidence>
<keyword evidence="3" id="KW-0378">Hydrolase</keyword>
<dbReference type="EMBL" id="BAAAQT010000006">
    <property type="protein sequence ID" value="GAA2174075.1"/>
    <property type="molecule type" value="Genomic_DNA"/>
</dbReference>
<dbReference type="PANTHER" id="PTHR47053">
    <property type="entry name" value="MUREIN DD-ENDOPEPTIDASE MEPH-RELATED"/>
    <property type="match status" value="1"/>
</dbReference>
<keyword evidence="5" id="KW-0175">Coiled coil</keyword>
<feature type="domain" description="NlpC/P60" evidence="8">
    <location>
        <begin position="150"/>
        <end position="266"/>
    </location>
</feature>
<dbReference type="InterPro" id="IPR038765">
    <property type="entry name" value="Papain-like_cys_pep_sf"/>
</dbReference>
<dbReference type="PROSITE" id="PS51318">
    <property type="entry name" value="TAT"/>
    <property type="match status" value="1"/>
</dbReference>
<evidence type="ECO:0000313" key="10">
    <source>
        <dbReference type="Proteomes" id="UP001501599"/>
    </source>
</evidence>
<keyword evidence="10" id="KW-1185">Reference proteome</keyword>
<comment type="similarity">
    <text evidence="1">Belongs to the peptidase C40 family.</text>
</comment>
<keyword evidence="2" id="KW-0645">Protease</keyword>
<evidence type="ECO:0000256" key="6">
    <source>
        <dbReference type="SAM" id="MobiDB-lite"/>
    </source>
</evidence>
<keyword evidence="7" id="KW-0812">Transmembrane</keyword>
<evidence type="ECO:0000256" key="4">
    <source>
        <dbReference type="ARBA" id="ARBA00022807"/>
    </source>
</evidence>